<comment type="caution">
    <text evidence="4">The sequence shown here is derived from an EMBL/GenBank/DDBJ whole genome shotgun (WGS) entry which is preliminary data.</text>
</comment>
<evidence type="ECO:0000256" key="2">
    <source>
        <dbReference type="RuleBase" id="RU003616"/>
    </source>
</evidence>
<dbReference type="PROSITE" id="PS01031">
    <property type="entry name" value="SHSP"/>
    <property type="match status" value="1"/>
</dbReference>
<dbReference type="SUPFAM" id="SSF49764">
    <property type="entry name" value="HSP20-like chaperones"/>
    <property type="match status" value="1"/>
</dbReference>
<dbReference type="InterPro" id="IPR031107">
    <property type="entry name" value="Small_HSP"/>
</dbReference>
<sequence length="151" mass="16851">MRTDPSPSSRLRSSRGDPYREFDRLAQQVFGTTARPSAMPMDAYRSGDDFIVHFDLPGIAPETIELDVERNVLNVRAERRSPAPEDAEMVAAERPTGTFTRQLFLGETLDTERIDASYDAGVLTLRIPVAEQAKPRRIQITGGDSRKQISS</sequence>
<dbReference type="CDD" id="cd06464">
    <property type="entry name" value="ACD_sHsps-like"/>
    <property type="match status" value="1"/>
</dbReference>
<dbReference type="Proteomes" id="UP001596156">
    <property type="component" value="Unassembled WGS sequence"/>
</dbReference>
<accession>A0ABW0DDH3</accession>
<organism evidence="4 5">
    <name type="scientific">Streptomyces fimbriatus</name>
    <dbReference type="NCBI Taxonomy" id="68197"/>
    <lineage>
        <taxon>Bacteria</taxon>
        <taxon>Bacillati</taxon>
        <taxon>Actinomycetota</taxon>
        <taxon>Actinomycetes</taxon>
        <taxon>Kitasatosporales</taxon>
        <taxon>Streptomycetaceae</taxon>
        <taxon>Streptomyces</taxon>
    </lineage>
</organism>
<evidence type="ECO:0000313" key="5">
    <source>
        <dbReference type="Proteomes" id="UP001596156"/>
    </source>
</evidence>
<feature type="domain" description="SHSP" evidence="3">
    <location>
        <begin position="32"/>
        <end position="143"/>
    </location>
</feature>
<comment type="similarity">
    <text evidence="1 2">Belongs to the small heat shock protein (HSP20) family.</text>
</comment>
<dbReference type="InterPro" id="IPR008978">
    <property type="entry name" value="HSP20-like_chaperone"/>
</dbReference>
<keyword evidence="5" id="KW-1185">Reference proteome</keyword>
<dbReference type="InterPro" id="IPR002068">
    <property type="entry name" value="A-crystallin/Hsp20_dom"/>
</dbReference>
<dbReference type="Pfam" id="PF00011">
    <property type="entry name" value="HSP20"/>
    <property type="match status" value="1"/>
</dbReference>
<dbReference type="EMBL" id="JBHSKL010000026">
    <property type="protein sequence ID" value="MFC5226950.1"/>
    <property type="molecule type" value="Genomic_DNA"/>
</dbReference>
<gene>
    <name evidence="4" type="ORF">ACFPN6_20585</name>
</gene>
<dbReference type="Gene3D" id="2.60.40.790">
    <property type="match status" value="1"/>
</dbReference>
<reference evidence="5" key="1">
    <citation type="journal article" date="2019" name="Int. J. Syst. Evol. Microbiol.">
        <title>The Global Catalogue of Microorganisms (GCM) 10K type strain sequencing project: providing services to taxonomists for standard genome sequencing and annotation.</title>
        <authorList>
            <consortium name="The Broad Institute Genomics Platform"/>
            <consortium name="The Broad Institute Genome Sequencing Center for Infectious Disease"/>
            <person name="Wu L."/>
            <person name="Ma J."/>
        </authorList>
    </citation>
    <scope>NUCLEOTIDE SEQUENCE [LARGE SCALE GENOMIC DNA]</scope>
    <source>
        <strain evidence="5">CCM 8479</strain>
    </source>
</reference>
<protein>
    <submittedName>
        <fullName evidence="4">Hsp20/alpha crystallin family protein</fullName>
    </submittedName>
</protein>
<evidence type="ECO:0000259" key="3">
    <source>
        <dbReference type="PROSITE" id="PS01031"/>
    </source>
</evidence>
<evidence type="ECO:0000256" key="1">
    <source>
        <dbReference type="PROSITE-ProRule" id="PRU00285"/>
    </source>
</evidence>
<name>A0ABW0DDH3_STRFI</name>
<proteinExistence type="inferred from homology"/>
<dbReference type="PANTHER" id="PTHR11527">
    <property type="entry name" value="HEAT-SHOCK PROTEIN 20 FAMILY MEMBER"/>
    <property type="match status" value="1"/>
</dbReference>
<dbReference type="RefSeq" id="WP_344642227.1">
    <property type="nucleotide sequence ID" value="NZ_BAAASS010000001.1"/>
</dbReference>
<evidence type="ECO:0000313" key="4">
    <source>
        <dbReference type="EMBL" id="MFC5226950.1"/>
    </source>
</evidence>